<dbReference type="Proteomes" id="UP000257109">
    <property type="component" value="Unassembled WGS sequence"/>
</dbReference>
<feature type="non-terminal residue" evidence="2">
    <location>
        <position position="1"/>
    </location>
</feature>
<dbReference type="EMBL" id="QJKJ01002495">
    <property type="protein sequence ID" value="RDY02619.1"/>
    <property type="molecule type" value="Genomic_DNA"/>
</dbReference>
<protein>
    <submittedName>
        <fullName evidence="2">Uncharacterized protein</fullName>
    </submittedName>
</protein>
<keyword evidence="3" id="KW-1185">Reference proteome</keyword>
<reference evidence="2" key="1">
    <citation type="submission" date="2018-05" db="EMBL/GenBank/DDBJ databases">
        <title>Draft genome of Mucuna pruriens seed.</title>
        <authorList>
            <person name="Nnadi N.E."/>
            <person name="Vos R."/>
            <person name="Hasami M.H."/>
            <person name="Devisetty U.K."/>
            <person name="Aguiy J.C."/>
        </authorList>
    </citation>
    <scope>NUCLEOTIDE SEQUENCE [LARGE SCALE GENOMIC DNA]</scope>
    <source>
        <strain evidence="2">JCA_2017</strain>
    </source>
</reference>
<feature type="compositionally biased region" description="Basic and acidic residues" evidence="1">
    <location>
        <begin position="11"/>
        <end position="21"/>
    </location>
</feature>
<organism evidence="2 3">
    <name type="scientific">Mucuna pruriens</name>
    <name type="common">Velvet bean</name>
    <name type="synonym">Dolichos pruriens</name>
    <dbReference type="NCBI Taxonomy" id="157652"/>
    <lineage>
        <taxon>Eukaryota</taxon>
        <taxon>Viridiplantae</taxon>
        <taxon>Streptophyta</taxon>
        <taxon>Embryophyta</taxon>
        <taxon>Tracheophyta</taxon>
        <taxon>Spermatophyta</taxon>
        <taxon>Magnoliopsida</taxon>
        <taxon>eudicotyledons</taxon>
        <taxon>Gunneridae</taxon>
        <taxon>Pentapetalae</taxon>
        <taxon>rosids</taxon>
        <taxon>fabids</taxon>
        <taxon>Fabales</taxon>
        <taxon>Fabaceae</taxon>
        <taxon>Papilionoideae</taxon>
        <taxon>50 kb inversion clade</taxon>
        <taxon>NPAAA clade</taxon>
        <taxon>indigoferoid/millettioid clade</taxon>
        <taxon>Phaseoleae</taxon>
        <taxon>Mucuna</taxon>
    </lineage>
</organism>
<sequence>MKELIIGTETSEDKLSSSPRDELLSASGEGCIVYHSSVSPTPTKYASFTQFIYQQGSMYVVPSGTSDKIGTIQRRLAWPLRKDDTHKSRN</sequence>
<accession>A0A371HIN2</accession>
<feature type="region of interest" description="Disordered" evidence="1">
    <location>
        <begin position="1"/>
        <end position="21"/>
    </location>
</feature>
<gene>
    <name evidence="2" type="ORF">CR513_13889</name>
</gene>
<dbReference type="AlphaFoldDB" id="A0A371HIN2"/>
<evidence type="ECO:0000256" key="1">
    <source>
        <dbReference type="SAM" id="MobiDB-lite"/>
    </source>
</evidence>
<feature type="non-terminal residue" evidence="2">
    <location>
        <position position="90"/>
    </location>
</feature>
<evidence type="ECO:0000313" key="3">
    <source>
        <dbReference type="Proteomes" id="UP000257109"/>
    </source>
</evidence>
<name>A0A371HIN2_MUCPR</name>
<dbReference type="OrthoDB" id="1435187at2759"/>
<comment type="caution">
    <text evidence="2">The sequence shown here is derived from an EMBL/GenBank/DDBJ whole genome shotgun (WGS) entry which is preliminary data.</text>
</comment>
<proteinExistence type="predicted"/>
<evidence type="ECO:0000313" key="2">
    <source>
        <dbReference type="EMBL" id="RDY02619.1"/>
    </source>
</evidence>